<organism evidence="1 2">
    <name type="scientific">Irpex rosettiformis</name>
    <dbReference type="NCBI Taxonomy" id="378272"/>
    <lineage>
        <taxon>Eukaryota</taxon>
        <taxon>Fungi</taxon>
        <taxon>Dikarya</taxon>
        <taxon>Basidiomycota</taxon>
        <taxon>Agaricomycotina</taxon>
        <taxon>Agaricomycetes</taxon>
        <taxon>Polyporales</taxon>
        <taxon>Irpicaceae</taxon>
        <taxon>Irpex</taxon>
    </lineage>
</organism>
<name>A0ACB8UHH6_9APHY</name>
<dbReference type="EMBL" id="MU274901">
    <property type="protein sequence ID" value="KAI0093808.1"/>
    <property type="molecule type" value="Genomic_DNA"/>
</dbReference>
<proteinExistence type="predicted"/>
<sequence length="654" mass="72445">MLSCINITPPSLCSLSTSALLQPTETPAPPDGHRAAGPSLYSSLPTPQHSTMKVTNPLQRGKACLSCRKRKMKCDGTRPVCSQCTKANREAECQYHDKKQVSRTEMLRAKMAKLEERLRQLENEQSVASSSSTSDTQSPEPSSSSLMADGIFLMPPGMVPPNSSASPESDQQSPFVGLAAPYSADQLWSSAWSDNFSELSIALHDPQSSNSFLPISSPRSPPTSGSPAFSHEDDLYSHSHQLLDIFLKHRHQCAFDLHIGRFRASLSAPSAQQQPHQALLDAMCLMGCYFSHLVQHAAQEPQYLQNALSGISTALQHNDRLVQIVQASCLIAVYFFSRGRVLEGYYHSSTAARLAVSLGLHQIKPEDWYQHHLDASAASQLSFISFKPSLQLTPSRDALESAERVATFWQVFVVDRAWSVASGLPAALPDDDSPRARIQTSLPTSINDSSYGASIDSLTGSDVEKLIPSWNATSVALFERTYRFSSKSFQTDGVFREEHRRLDLSLSQFANSLPPLSSLMFRDHYSPADIALLTVHTLMNTAIIHLHRDFLQRDQSSYQRCVSAAHSITKAVRELNDAEYEYLNPIFSTCWRCAAHVYLQTLTMQRSQIMPNGALIDGIQAELSTLLHAMRTLGNVFSVACTCLLQRWHTHSRF</sequence>
<keyword evidence="2" id="KW-1185">Reference proteome</keyword>
<accession>A0ACB8UHH6</accession>
<comment type="caution">
    <text evidence="1">The sequence shown here is derived from an EMBL/GenBank/DDBJ whole genome shotgun (WGS) entry which is preliminary data.</text>
</comment>
<gene>
    <name evidence="1" type="ORF">BDY19DRAFT_919028</name>
</gene>
<evidence type="ECO:0000313" key="1">
    <source>
        <dbReference type="EMBL" id="KAI0093808.1"/>
    </source>
</evidence>
<protein>
    <submittedName>
        <fullName evidence="1">Uncharacterized protein</fullName>
    </submittedName>
</protein>
<reference evidence="1" key="1">
    <citation type="journal article" date="2021" name="Environ. Microbiol.">
        <title>Gene family expansions and transcriptome signatures uncover fungal adaptations to wood decay.</title>
        <authorList>
            <person name="Hage H."/>
            <person name="Miyauchi S."/>
            <person name="Viragh M."/>
            <person name="Drula E."/>
            <person name="Min B."/>
            <person name="Chaduli D."/>
            <person name="Navarro D."/>
            <person name="Favel A."/>
            <person name="Norest M."/>
            <person name="Lesage-Meessen L."/>
            <person name="Balint B."/>
            <person name="Merenyi Z."/>
            <person name="de Eugenio L."/>
            <person name="Morin E."/>
            <person name="Martinez A.T."/>
            <person name="Baldrian P."/>
            <person name="Stursova M."/>
            <person name="Martinez M.J."/>
            <person name="Novotny C."/>
            <person name="Magnuson J.K."/>
            <person name="Spatafora J.W."/>
            <person name="Maurice S."/>
            <person name="Pangilinan J."/>
            <person name="Andreopoulos W."/>
            <person name="LaButti K."/>
            <person name="Hundley H."/>
            <person name="Na H."/>
            <person name="Kuo A."/>
            <person name="Barry K."/>
            <person name="Lipzen A."/>
            <person name="Henrissat B."/>
            <person name="Riley R."/>
            <person name="Ahrendt S."/>
            <person name="Nagy L.G."/>
            <person name="Grigoriev I.V."/>
            <person name="Martin F."/>
            <person name="Rosso M.N."/>
        </authorList>
    </citation>
    <scope>NUCLEOTIDE SEQUENCE</scope>
    <source>
        <strain evidence="1">CBS 384.51</strain>
    </source>
</reference>
<evidence type="ECO:0000313" key="2">
    <source>
        <dbReference type="Proteomes" id="UP001055072"/>
    </source>
</evidence>
<dbReference type="Proteomes" id="UP001055072">
    <property type="component" value="Unassembled WGS sequence"/>
</dbReference>